<accession>A0A1H2S1H5</accession>
<evidence type="ECO:0000313" key="1">
    <source>
        <dbReference type="EMBL" id="SDW25552.1"/>
    </source>
</evidence>
<name>A0A1H2S1H5_9RHOB</name>
<dbReference type="Proteomes" id="UP000199441">
    <property type="component" value="Unassembled WGS sequence"/>
</dbReference>
<dbReference type="AlphaFoldDB" id="A0A1H2S1H5"/>
<sequence>MSEAGFCVSKGYFLSDTNQNYVLIRLYPLRGTFTLASTKTV</sequence>
<reference evidence="2" key="1">
    <citation type="submission" date="2016-10" db="EMBL/GenBank/DDBJ databases">
        <authorList>
            <person name="Varghese N."/>
            <person name="Submissions S."/>
        </authorList>
    </citation>
    <scope>NUCLEOTIDE SEQUENCE [LARGE SCALE GENOMIC DNA]</scope>
    <source>
        <strain evidence="2">DSM 26922</strain>
    </source>
</reference>
<keyword evidence="2" id="KW-1185">Reference proteome</keyword>
<gene>
    <name evidence="1" type="ORF">SAMN04488001_0669</name>
</gene>
<organism evidence="1 2">
    <name type="scientific">Litoreibacter albidus</name>
    <dbReference type="NCBI Taxonomy" id="670155"/>
    <lineage>
        <taxon>Bacteria</taxon>
        <taxon>Pseudomonadati</taxon>
        <taxon>Pseudomonadota</taxon>
        <taxon>Alphaproteobacteria</taxon>
        <taxon>Rhodobacterales</taxon>
        <taxon>Roseobacteraceae</taxon>
        <taxon>Litoreibacter</taxon>
    </lineage>
</organism>
<dbReference type="EMBL" id="FNOI01000001">
    <property type="protein sequence ID" value="SDW25552.1"/>
    <property type="molecule type" value="Genomic_DNA"/>
</dbReference>
<dbReference type="STRING" id="670155.SAMN04488001_0669"/>
<evidence type="ECO:0000313" key="2">
    <source>
        <dbReference type="Proteomes" id="UP000199441"/>
    </source>
</evidence>
<proteinExistence type="predicted"/>
<protein>
    <submittedName>
        <fullName evidence="1">Uncharacterized protein</fullName>
    </submittedName>
</protein>